<evidence type="ECO:0000313" key="3">
    <source>
        <dbReference type="Proteomes" id="UP000237082"/>
    </source>
</evidence>
<name>A0A2S5DA33_9NEIS</name>
<evidence type="ECO:0000313" key="2">
    <source>
        <dbReference type="EMBL" id="POZ59936.1"/>
    </source>
</evidence>
<dbReference type="GO" id="GO:0030246">
    <property type="term" value="F:carbohydrate binding"/>
    <property type="evidence" value="ECO:0007669"/>
    <property type="project" value="UniProtKB-KW"/>
</dbReference>
<keyword evidence="2" id="KW-0430">Lectin</keyword>
<feature type="domain" description="Jacalin-type lectin" evidence="1">
    <location>
        <begin position="4"/>
        <end position="139"/>
    </location>
</feature>
<accession>A0A2S5DA33</accession>
<dbReference type="Proteomes" id="UP000237082">
    <property type="component" value="Unassembled WGS sequence"/>
</dbReference>
<dbReference type="SUPFAM" id="SSF51101">
    <property type="entry name" value="Mannose-binding lectins"/>
    <property type="match status" value="1"/>
</dbReference>
<dbReference type="Gene3D" id="2.100.10.30">
    <property type="entry name" value="Jacalin-like lectin domain"/>
    <property type="match status" value="1"/>
</dbReference>
<organism evidence="2 3">
    <name type="scientific">Chromobacterium alticapitis</name>
    <dbReference type="NCBI Taxonomy" id="2073169"/>
    <lineage>
        <taxon>Bacteria</taxon>
        <taxon>Pseudomonadati</taxon>
        <taxon>Pseudomonadota</taxon>
        <taxon>Betaproteobacteria</taxon>
        <taxon>Neisseriales</taxon>
        <taxon>Chromobacteriaceae</taxon>
        <taxon>Chromobacterium</taxon>
    </lineage>
</organism>
<gene>
    <name evidence="2" type="ORF">C2I19_21520</name>
</gene>
<reference evidence="3" key="1">
    <citation type="submission" date="2018-02" db="EMBL/GenBank/DDBJ databases">
        <authorList>
            <person name="O'Hara-Hanley K."/>
            <person name="Soby S."/>
        </authorList>
    </citation>
    <scope>NUCLEOTIDE SEQUENCE [LARGE SCALE GENOMIC DNA]</scope>
    <source>
        <strain evidence="3">MWU14-2602</strain>
    </source>
</reference>
<dbReference type="EMBL" id="PQWB01000210">
    <property type="protein sequence ID" value="POZ59936.1"/>
    <property type="molecule type" value="Genomic_DNA"/>
</dbReference>
<dbReference type="AlphaFoldDB" id="A0A2S5DA33"/>
<protein>
    <submittedName>
        <fullName evidence="2">Jacalin-like lectin domain protein</fullName>
    </submittedName>
</protein>
<dbReference type="PROSITE" id="PS51752">
    <property type="entry name" value="JACALIN_LECTIN"/>
    <property type="match status" value="1"/>
</dbReference>
<dbReference type="Pfam" id="PF01419">
    <property type="entry name" value="Jacalin"/>
    <property type="match status" value="1"/>
</dbReference>
<dbReference type="InterPro" id="IPR036404">
    <property type="entry name" value="Jacalin-like_lectin_dom_sf"/>
</dbReference>
<dbReference type="RefSeq" id="WP_103904601.1">
    <property type="nucleotide sequence ID" value="NZ_PQWB01000210.1"/>
</dbReference>
<dbReference type="PANTHER" id="PTHR46506">
    <property type="entry name" value="OS05G0143600 PROTEIN"/>
    <property type="match status" value="1"/>
</dbReference>
<comment type="caution">
    <text evidence="2">The sequence shown here is derived from an EMBL/GenBank/DDBJ whole genome shotgun (WGS) entry which is preliminary data.</text>
</comment>
<dbReference type="SMART" id="SM00915">
    <property type="entry name" value="Jacalin"/>
    <property type="match status" value="1"/>
</dbReference>
<sequence length="141" mass="14724">MCAYTRTQQFGGEGGSSFADNLTEVCRLSQINIRHGSRVDSIQGVWITPSGDQVTGSKHGGDGGELTSIVLAGNEYIVRVDGRSGSRVDQLSFTTNLGNVYGPYGGSGGSAFSLSGTHIGGFFGRSGSELDSVGFFNRVDC</sequence>
<dbReference type="OrthoDB" id="7068720at2"/>
<evidence type="ECO:0000259" key="1">
    <source>
        <dbReference type="PROSITE" id="PS51752"/>
    </source>
</evidence>
<proteinExistence type="predicted"/>
<keyword evidence="3" id="KW-1185">Reference proteome</keyword>
<dbReference type="InterPro" id="IPR001229">
    <property type="entry name" value="Jacalin-like_lectin_dom"/>
</dbReference>